<feature type="compositionally biased region" description="Polar residues" evidence="1">
    <location>
        <begin position="47"/>
        <end position="61"/>
    </location>
</feature>
<evidence type="ECO:0000259" key="5">
    <source>
        <dbReference type="Pfam" id="PF20778"/>
    </source>
</evidence>
<feature type="domain" description="SLS1 second KH" evidence="4">
    <location>
        <begin position="327"/>
        <end position="397"/>
    </location>
</feature>
<evidence type="ECO:0000259" key="2">
    <source>
        <dbReference type="Pfam" id="PF14611"/>
    </source>
</evidence>
<feature type="domain" description="SLS1 first KH" evidence="2">
    <location>
        <begin position="277"/>
        <end position="319"/>
    </location>
</feature>
<dbReference type="InterPro" id="IPR048748">
    <property type="entry name" value="SLS1_KH2"/>
</dbReference>
<dbReference type="OrthoDB" id="5392646at2759"/>
<dbReference type="GO" id="GO:0005743">
    <property type="term" value="C:mitochondrial inner membrane"/>
    <property type="evidence" value="ECO:0007669"/>
    <property type="project" value="InterPro"/>
</dbReference>
<protein>
    <submittedName>
        <fullName evidence="6">Uncharacterized protein</fullName>
    </submittedName>
</protein>
<evidence type="ECO:0000259" key="3">
    <source>
        <dbReference type="Pfam" id="PF20776"/>
    </source>
</evidence>
<keyword evidence="7" id="KW-1185">Reference proteome</keyword>
<evidence type="ECO:0000256" key="1">
    <source>
        <dbReference type="SAM" id="MobiDB-lite"/>
    </source>
</evidence>
<organism evidence="6 7">
    <name type="scientific">Fusarium torreyae</name>
    <dbReference type="NCBI Taxonomy" id="1237075"/>
    <lineage>
        <taxon>Eukaryota</taxon>
        <taxon>Fungi</taxon>
        <taxon>Dikarya</taxon>
        <taxon>Ascomycota</taxon>
        <taxon>Pezizomycotina</taxon>
        <taxon>Sordariomycetes</taxon>
        <taxon>Hypocreomycetidae</taxon>
        <taxon>Hypocreales</taxon>
        <taxon>Nectriaceae</taxon>
        <taxon>Fusarium</taxon>
    </lineage>
</organism>
<feature type="domain" description="SLS1 N-terminal" evidence="3">
    <location>
        <begin position="168"/>
        <end position="267"/>
    </location>
</feature>
<evidence type="ECO:0000313" key="6">
    <source>
        <dbReference type="EMBL" id="KAJ4259765.1"/>
    </source>
</evidence>
<feature type="compositionally biased region" description="Basic and acidic residues" evidence="1">
    <location>
        <begin position="893"/>
        <end position="931"/>
    </location>
</feature>
<name>A0A9W8RZ23_9HYPO</name>
<feature type="compositionally biased region" description="Basic residues" evidence="1">
    <location>
        <begin position="1105"/>
        <end position="1124"/>
    </location>
</feature>
<feature type="region of interest" description="Disordered" evidence="1">
    <location>
        <begin position="1"/>
        <end position="61"/>
    </location>
</feature>
<dbReference type="EMBL" id="JAOQAZ010000014">
    <property type="protein sequence ID" value="KAJ4259765.1"/>
    <property type="molecule type" value="Genomic_DNA"/>
</dbReference>
<feature type="domain" description="SLS1 C-terminal" evidence="5">
    <location>
        <begin position="430"/>
        <end position="763"/>
    </location>
</feature>
<evidence type="ECO:0000313" key="7">
    <source>
        <dbReference type="Proteomes" id="UP001152049"/>
    </source>
</evidence>
<feature type="region of interest" description="Disordered" evidence="1">
    <location>
        <begin position="507"/>
        <end position="553"/>
    </location>
</feature>
<dbReference type="Pfam" id="PF20778">
    <property type="entry name" value="SLS1_C"/>
    <property type="match status" value="1"/>
</dbReference>
<feature type="compositionally biased region" description="Basic and acidic residues" evidence="1">
    <location>
        <begin position="810"/>
        <end position="844"/>
    </location>
</feature>
<dbReference type="Pfam" id="PF14611">
    <property type="entry name" value="KH_SLS1_1"/>
    <property type="match status" value="1"/>
</dbReference>
<dbReference type="Proteomes" id="UP001152049">
    <property type="component" value="Unassembled WGS sequence"/>
</dbReference>
<accession>A0A9W8RZ23</accession>
<dbReference type="InterPro" id="IPR032741">
    <property type="entry name" value="Sls1_KH-1"/>
</dbReference>
<feature type="compositionally biased region" description="Basic and acidic residues" evidence="1">
    <location>
        <begin position="859"/>
        <end position="870"/>
    </location>
</feature>
<feature type="compositionally biased region" description="Basic and acidic residues" evidence="1">
    <location>
        <begin position="983"/>
        <end position="993"/>
    </location>
</feature>
<dbReference type="InterPro" id="IPR048400">
    <property type="entry name" value="SLS1_N"/>
</dbReference>
<sequence length="1124" mass="127077">MATEPKDATETTNSPSATETNAEPTPMPQEPQPNAKSDSQPDHDATFTFTAESVPQQSTDGESALDALLAEDPSRNRSSSLVYASQFELPSLDENHMHLSRKQFRHSLMHDESLGVSTLGAPADAIIINNPNKVRRKRKAPMVLEVEPTMPSANLDWEQMASAKDDAELETQEIYDNINELRPDTHILKLSEIQKVIDGLCSGFTLSQLKDYHRDFKVEVDKTDIVDYPWIKEQVPWKPMNELRVRGTDKTALAQKIVFDTWKVEVQENLDDLGRARDFLVGEAEKISLTSNLCRINITARKSTTYGILAHIDQAVQRMQTRFIEVKSYLPPKLRPLPVEELAELGRLTKTSIQHIKEGEEDKLKVSWIPKIPKPDENTTETPETEDLADIVFRLIVGRTTPAFDNSLQCIPFQEWIDTPFIEVQRQNRAMSWRDKLRKWHRAVAPSQKSSKDSPKSINLAKFANLPEWEMPPSGNKDATTATFGHLVHSGTDVSWERLPRILSPLTPHPAAFSDAKPDDDKPLKQSTSRSRHILSPLTPHPAAFSALKPDGDKPLKQSTTIILNLVPHETHAEHTANRRTTKTRPPVCVKLPVDPDADLENFSIPADASAECLVPLHTNDVLLPHESVDVRLKHERSLSLDINQPGLKKFLEKSQFNLLQGRLRTPSQATLSMPKAWIDGNRGRCDKSGRTVEFLYDFRGLEIHQNIEMPWRNHTLRYSSIEAGQHGGQRQEITLQAGTPENDQVAFKGKAKKSFLQLVEDMATGKCFSWSEGYKEVKHRQLEDYSYNLPEEELTEDIIVDNDKFDEQGRLKPKRSEQEDIFEKEYAPRRHSRERGQSDKQDDTVASTRDIFDDIDEVLSREPETEKDTPTGTKDGSLGYQSFFDGILDSTKAIKDESDNSPDRVDAADGDVKPTNEETTSKAEPEKADELAPTLPYQPIPSEASPRKEQTSEEGGNKGEPSDSDARDIILQKLRPPQPEFTKPDEPSEDQKSPAPWADIEINRRSTDESITDSGFLDNLPPELRKYRWRPPPPHSGPNTWLKPRVNFDNDASTKTGTGGRLKPGKPKPLNFDADPFVRQFNLRATDEPSTETGFFDDLPVEPKKRKPRRVLKGKWSRKRNKT</sequence>
<reference evidence="6" key="1">
    <citation type="submission" date="2022-09" db="EMBL/GenBank/DDBJ databases">
        <title>Fusarium specimens isolated from Avocado Roots.</title>
        <authorList>
            <person name="Stajich J."/>
            <person name="Roper C."/>
            <person name="Heimlech-Rivalta G."/>
        </authorList>
    </citation>
    <scope>NUCLEOTIDE SEQUENCE</scope>
    <source>
        <strain evidence="6">CF00136</strain>
    </source>
</reference>
<dbReference type="Pfam" id="PF20777">
    <property type="entry name" value="KH_SLS1_2"/>
    <property type="match status" value="1"/>
</dbReference>
<feature type="compositionally biased region" description="Polar residues" evidence="1">
    <location>
        <begin position="10"/>
        <end position="23"/>
    </location>
</feature>
<dbReference type="AlphaFoldDB" id="A0A9W8RZ23"/>
<feature type="region of interest" description="Disordered" evidence="1">
    <location>
        <begin position="810"/>
        <end position="1124"/>
    </location>
</feature>
<evidence type="ECO:0000259" key="4">
    <source>
        <dbReference type="Pfam" id="PF20777"/>
    </source>
</evidence>
<dbReference type="Pfam" id="PF20776">
    <property type="entry name" value="SLS1_N"/>
    <property type="match status" value="1"/>
</dbReference>
<feature type="compositionally biased region" description="Basic and acidic residues" evidence="1">
    <location>
        <begin position="946"/>
        <end position="971"/>
    </location>
</feature>
<proteinExistence type="predicted"/>
<dbReference type="InterPro" id="IPR048401">
    <property type="entry name" value="SLS1_C"/>
</dbReference>
<gene>
    <name evidence="6" type="ORF">NW762_007696</name>
</gene>
<comment type="caution">
    <text evidence="6">The sequence shown here is derived from an EMBL/GenBank/DDBJ whole genome shotgun (WGS) entry which is preliminary data.</text>
</comment>